<sequence length="218" mass="23320">MNDIVEPPSPAMQTAPKIGEPAPDFSARTTQGPLTLSALRGHWVMLFAHPADFTPVCTSEFIALSRAAEDFEKLDCALVGISVDSLPSHLAWVETIRTQFGVTVPFPIVEDPTMAIARAYGTLDAASENSATVRTVHVIDPGGVIRAMTWYPMSVGRSVAELLRLVAALQAAADGEALTPEGWMPGEPTFAPPPQTQDALARTEGAWFMQLAHPKATD</sequence>
<evidence type="ECO:0000256" key="3">
    <source>
        <dbReference type="ARBA" id="ARBA00032824"/>
    </source>
</evidence>
<evidence type="ECO:0000256" key="6">
    <source>
        <dbReference type="SAM" id="MobiDB-lite"/>
    </source>
</evidence>
<comment type="caution">
    <text evidence="8">The sequence shown here is derived from an EMBL/GenBank/DDBJ whole genome shotgun (WGS) entry which is preliminary data.</text>
</comment>
<dbReference type="GO" id="GO:0033554">
    <property type="term" value="P:cellular response to stress"/>
    <property type="evidence" value="ECO:0007669"/>
    <property type="project" value="TreeGrafter"/>
</dbReference>
<evidence type="ECO:0000313" key="9">
    <source>
        <dbReference type="Proteomes" id="UP001176960"/>
    </source>
</evidence>
<evidence type="ECO:0000256" key="1">
    <source>
        <dbReference type="ARBA" id="ARBA00009796"/>
    </source>
</evidence>
<dbReference type="Proteomes" id="UP001176960">
    <property type="component" value="Unassembled WGS sequence"/>
</dbReference>
<accession>A0AA35UNP4</accession>
<dbReference type="PANTHER" id="PTHR10681">
    <property type="entry name" value="THIOREDOXIN PEROXIDASE"/>
    <property type="match status" value="1"/>
</dbReference>
<keyword evidence="9" id="KW-1185">Reference proteome</keyword>
<reference evidence="8" key="1">
    <citation type="submission" date="2023-03" db="EMBL/GenBank/DDBJ databases">
        <authorList>
            <person name="Cleenwerck I."/>
        </authorList>
    </citation>
    <scope>NUCLEOTIDE SEQUENCE</scope>
    <source>
        <strain evidence="8">LMG 32879</strain>
    </source>
</reference>
<dbReference type="GO" id="GO:0006979">
    <property type="term" value="P:response to oxidative stress"/>
    <property type="evidence" value="ECO:0007669"/>
    <property type="project" value="TreeGrafter"/>
</dbReference>
<dbReference type="EMBL" id="CATKSH010000001">
    <property type="protein sequence ID" value="CAI9119331.1"/>
    <property type="molecule type" value="Genomic_DNA"/>
</dbReference>
<dbReference type="GO" id="GO:0008379">
    <property type="term" value="F:thioredoxin peroxidase activity"/>
    <property type="evidence" value="ECO:0007669"/>
    <property type="project" value="TreeGrafter"/>
</dbReference>
<evidence type="ECO:0000256" key="4">
    <source>
        <dbReference type="ARBA" id="ARBA00037420"/>
    </source>
</evidence>
<comment type="function">
    <text evidence="4">Thiol-specific peroxidase that catalyzes the reduction of hydrogen peroxide and organic hydroperoxides to water and alcohols, respectively. Plays a role in cell protection against oxidative stress by detoxifying peroxides.</text>
</comment>
<dbReference type="InterPro" id="IPR000866">
    <property type="entry name" value="AhpC/TSA"/>
</dbReference>
<dbReference type="InterPro" id="IPR050217">
    <property type="entry name" value="Peroxiredoxin"/>
</dbReference>
<dbReference type="GO" id="GO:0045454">
    <property type="term" value="P:cell redox homeostasis"/>
    <property type="evidence" value="ECO:0007669"/>
    <property type="project" value="TreeGrafter"/>
</dbReference>
<comment type="similarity">
    <text evidence="1">Belongs to the peroxiredoxin family. AhpC/Prx1 subfamily.</text>
</comment>
<evidence type="ECO:0000256" key="5">
    <source>
        <dbReference type="PIRSR" id="PIRSR000239-1"/>
    </source>
</evidence>
<dbReference type="Pfam" id="PF10417">
    <property type="entry name" value="1-cysPrx_C"/>
    <property type="match status" value="1"/>
</dbReference>
<dbReference type="GO" id="GO:0042744">
    <property type="term" value="P:hydrogen peroxide catabolic process"/>
    <property type="evidence" value="ECO:0007669"/>
    <property type="project" value="TreeGrafter"/>
</dbReference>
<dbReference type="InterPro" id="IPR013766">
    <property type="entry name" value="Thioredoxin_domain"/>
</dbReference>
<feature type="domain" description="Thioredoxin" evidence="7">
    <location>
        <begin position="16"/>
        <end position="171"/>
    </location>
</feature>
<proteinExistence type="inferred from homology"/>
<dbReference type="Pfam" id="PF00578">
    <property type="entry name" value="AhpC-TSA"/>
    <property type="match status" value="1"/>
</dbReference>
<keyword evidence="2 8" id="KW-0560">Oxidoreductase</keyword>
<feature type="region of interest" description="Disordered" evidence="6">
    <location>
        <begin position="1"/>
        <end position="26"/>
    </location>
</feature>
<dbReference type="GO" id="GO:0005829">
    <property type="term" value="C:cytosol"/>
    <property type="evidence" value="ECO:0007669"/>
    <property type="project" value="TreeGrafter"/>
</dbReference>
<name>A0AA35UNP4_9PROT</name>
<evidence type="ECO:0000313" key="8">
    <source>
        <dbReference type="EMBL" id="CAI9119331.1"/>
    </source>
</evidence>
<gene>
    <name evidence="8" type="ORF">LMG32879_000144</name>
</gene>
<dbReference type="RefSeq" id="WP_289842352.1">
    <property type="nucleotide sequence ID" value="NZ_CATKSH010000001.1"/>
</dbReference>
<protein>
    <recommendedName>
        <fullName evidence="3">Thioredoxin peroxidase</fullName>
    </recommendedName>
</protein>
<dbReference type="AlphaFoldDB" id="A0AA35UNP4"/>
<feature type="active site" description="Cysteine sulfenic acid (-SOH) intermediate; for peroxidase activity" evidence="5">
    <location>
        <position position="57"/>
    </location>
</feature>
<dbReference type="PIRSF" id="PIRSF000239">
    <property type="entry name" value="AHPC"/>
    <property type="match status" value="1"/>
</dbReference>
<dbReference type="InterPro" id="IPR036249">
    <property type="entry name" value="Thioredoxin-like_sf"/>
</dbReference>
<dbReference type="InterPro" id="IPR019479">
    <property type="entry name" value="Peroxiredoxin_C"/>
</dbReference>
<dbReference type="PANTHER" id="PTHR10681:SF128">
    <property type="entry name" value="THIOREDOXIN-DEPENDENT PEROXIDE REDUCTASE, MITOCHONDRIAL"/>
    <property type="match status" value="1"/>
</dbReference>
<keyword evidence="8" id="KW-0575">Peroxidase</keyword>
<dbReference type="Gene3D" id="3.40.30.10">
    <property type="entry name" value="Glutaredoxin"/>
    <property type="match status" value="1"/>
</dbReference>
<dbReference type="PROSITE" id="PS51352">
    <property type="entry name" value="THIOREDOXIN_2"/>
    <property type="match status" value="1"/>
</dbReference>
<dbReference type="NCBIfam" id="NF009668">
    <property type="entry name" value="PRK13189.1"/>
    <property type="match status" value="1"/>
</dbReference>
<dbReference type="InterPro" id="IPR024706">
    <property type="entry name" value="Peroxiredoxin_AhpC-typ"/>
</dbReference>
<dbReference type="SUPFAM" id="SSF52833">
    <property type="entry name" value="Thioredoxin-like"/>
    <property type="match status" value="1"/>
</dbReference>
<evidence type="ECO:0000259" key="7">
    <source>
        <dbReference type="PROSITE" id="PS51352"/>
    </source>
</evidence>
<evidence type="ECO:0000256" key="2">
    <source>
        <dbReference type="ARBA" id="ARBA00023002"/>
    </source>
</evidence>
<organism evidence="8 9">
    <name type="scientific">Brytella acorum</name>
    <dbReference type="NCBI Taxonomy" id="2959299"/>
    <lineage>
        <taxon>Bacteria</taxon>
        <taxon>Pseudomonadati</taxon>
        <taxon>Pseudomonadota</taxon>
        <taxon>Alphaproteobacteria</taxon>
        <taxon>Acetobacterales</taxon>
        <taxon>Acetobacteraceae</taxon>
        <taxon>Brytella</taxon>
    </lineage>
</organism>